<evidence type="ECO:0000313" key="3">
    <source>
        <dbReference type="Proteomes" id="UP000051672"/>
    </source>
</evidence>
<dbReference type="GO" id="GO:0003676">
    <property type="term" value="F:nucleic acid binding"/>
    <property type="evidence" value="ECO:0007669"/>
    <property type="project" value="InterPro"/>
</dbReference>
<accession>A0A0R2B088</accession>
<dbReference type="Pfam" id="PF00075">
    <property type="entry name" value="RNase_H"/>
    <property type="match status" value="1"/>
</dbReference>
<evidence type="ECO:0000313" key="2">
    <source>
        <dbReference type="EMBL" id="KRM72655.1"/>
    </source>
</evidence>
<dbReference type="InterPro" id="IPR002156">
    <property type="entry name" value="RNaseH_domain"/>
</dbReference>
<dbReference type="AlphaFoldDB" id="A0A0R2B088"/>
<dbReference type="OrthoDB" id="7845843at2"/>
<dbReference type="GO" id="GO:0004523">
    <property type="term" value="F:RNA-DNA hybrid ribonuclease activity"/>
    <property type="evidence" value="ECO:0007669"/>
    <property type="project" value="InterPro"/>
</dbReference>
<dbReference type="InterPro" id="IPR012337">
    <property type="entry name" value="RNaseH-like_sf"/>
</dbReference>
<comment type="caution">
    <text evidence="2">The sequence shown here is derived from an EMBL/GenBank/DDBJ whole genome shotgun (WGS) entry which is preliminary data.</text>
</comment>
<proteinExistence type="predicted"/>
<feature type="domain" description="RNase H type-1" evidence="1">
    <location>
        <begin position="1"/>
        <end position="130"/>
    </location>
</feature>
<dbReference type="SUPFAM" id="SSF53098">
    <property type="entry name" value="Ribonuclease H-like"/>
    <property type="match status" value="1"/>
</dbReference>
<dbReference type="CDD" id="cd09279">
    <property type="entry name" value="RNase_HI_like"/>
    <property type="match status" value="1"/>
</dbReference>
<name>A0A0R2B088_9LACO</name>
<dbReference type="InterPro" id="IPR036397">
    <property type="entry name" value="RNaseH_sf"/>
</dbReference>
<dbReference type="STRING" id="1423727.FC34_GL000365"/>
<sequence>MLKLYTDAATKGNPGFSGAGVLIVNQGQQIQQHYPLGVMSNHEAEFEAAILGFSYLIDKQLTTDLVSYTSDSKLVIDALDKRYAKHYPDLIQRLLAVVDQVPNVIWQWQADANHHGAHSLAQQGLAESLASLNQ</sequence>
<reference evidence="2 3" key="1">
    <citation type="journal article" date="2015" name="Genome Announc.">
        <title>Expanding the biotechnology potential of lactobacilli through comparative genomics of 213 strains and associated genera.</title>
        <authorList>
            <person name="Sun Z."/>
            <person name="Harris H.M."/>
            <person name="McCann A."/>
            <person name="Guo C."/>
            <person name="Argimon S."/>
            <person name="Zhang W."/>
            <person name="Yang X."/>
            <person name="Jeffery I.B."/>
            <person name="Cooney J.C."/>
            <person name="Kagawa T.F."/>
            <person name="Liu W."/>
            <person name="Song Y."/>
            <person name="Salvetti E."/>
            <person name="Wrobel A."/>
            <person name="Rasinkangas P."/>
            <person name="Parkhill J."/>
            <person name="Rea M.C."/>
            <person name="O'Sullivan O."/>
            <person name="Ritari J."/>
            <person name="Douillard F.P."/>
            <person name="Paul Ross R."/>
            <person name="Yang R."/>
            <person name="Briner A.E."/>
            <person name="Felis G.E."/>
            <person name="de Vos W.M."/>
            <person name="Barrangou R."/>
            <person name="Klaenhammer T.R."/>
            <person name="Caufield P.W."/>
            <person name="Cui Y."/>
            <person name="Zhang H."/>
            <person name="O'Toole P.W."/>
        </authorList>
    </citation>
    <scope>NUCLEOTIDE SEQUENCE [LARGE SCALE GENOMIC DNA]</scope>
    <source>
        <strain evidence="2 3">DSM 23927</strain>
    </source>
</reference>
<gene>
    <name evidence="2" type="ORF">FC34_GL000365</name>
</gene>
<protein>
    <submittedName>
        <fullName evidence="2">Ribonuclease HI</fullName>
    </submittedName>
</protein>
<dbReference type="Proteomes" id="UP000051672">
    <property type="component" value="Unassembled WGS sequence"/>
</dbReference>
<dbReference type="EMBL" id="AYZQ01000001">
    <property type="protein sequence ID" value="KRM72655.1"/>
    <property type="molecule type" value="Genomic_DNA"/>
</dbReference>
<dbReference type="PROSITE" id="PS50879">
    <property type="entry name" value="RNASE_H_1"/>
    <property type="match status" value="1"/>
</dbReference>
<dbReference type="PATRIC" id="fig|1423727.3.peg.367"/>
<dbReference type="Gene3D" id="3.30.420.10">
    <property type="entry name" value="Ribonuclease H-like superfamily/Ribonuclease H"/>
    <property type="match status" value="1"/>
</dbReference>
<evidence type="ECO:0000259" key="1">
    <source>
        <dbReference type="PROSITE" id="PS50879"/>
    </source>
</evidence>
<organism evidence="2 3">
    <name type="scientific">Lacticaseibacillus brantae DSM 23927</name>
    <dbReference type="NCBI Taxonomy" id="1423727"/>
    <lineage>
        <taxon>Bacteria</taxon>
        <taxon>Bacillati</taxon>
        <taxon>Bacillota</taxon>
        <taxon>Bacilli</taxon>
        <taxon>Lactobacillales</taxon>
        <taxon>Lactobacillaceae</taxon>
        <taxon>Lacticaseibacillus</taxon>
    </lineage>
</organism>
<keyword evidence="3" id="KW-1185">Reference proteome</keyword>
<dbReference type="RefSeq" id="WP_057893677.1">
    <property type="nucleotide sequence ID" value="NZ_AYZQ01000001.1"/>
</dbReference>